<evidence type="ECO:0000256" key="5">
    <source>
        <dbReference type="ARBA" id="ARBA00022777"/>
    </source>
</evidence>
<gene>
    <name evidence="10" type="ORF">SAMN02745691_01390</name>
</gene>
<evidence type="ECO:0000256" key="2">
    <source>
        <dbReference type="ARBA" id="ARBA00011903"/>
    </source>
</evidence>
<evidence type="ECO:0000256" key="4">
    <source>
        <dbReference type="ARBA" id="ARBA00022741"/>
    </source>
</evidence>
<dbReference type="RefSeq" id="WP_073993637.1">
    <property type="nucleotide sequence ID" value="NZ_FQYT01000013.1"/>
</dbReference>
<dbReference type="GO" id="GO:0005886">
    <property type="term" value="C:plasma membrane"/>
    <property type="evidence" value="ECO:0007669"/>
    <property type="project" value="TreeGrafter"/>
</dbReference>
<dbReference type="InterPro" id="IPR005702">
    <property type="entry name" value="Wzc-like_C"/>
</dbReference>
<evidence type="ECO:0000259" key="9">
    <source>
        <dbReference type="Pfam" id="PF13614"/>
    </source>
</evidence>
<evidence type="ECO:0000313" key="10">
    <source>
        <dbReference type="EMBL" id="SHJ13430.1"/>
    </source>
</evidence>
<keyword evidence="6" id="KW-0067">ATP-binding</keyword>
<dbReference type="Proteomes" id="UP000184342">
    <property type="component" value="Unassembled WGS sequence"/>
</dbReference>
<dbReference type="PANTHER" id="PTHR32309">
    <property type="entry name" value="TYROSINE-PROTEIN KINASE"/>
    <property type="match status" value="1"/>
</dbReference>
<keyword evidence="7" id="KW-0829">Tyrosine-protein kinase</keyword>
<evidence type="ECO:0000256" key="7">
    <source>
        <dbReference type="ARBA" id="ARBA00023137"/>
    </source>
</evidence>
<feature type="domain" description="AAA" evidence="9">
    <location>
        <begin position="47"/>
        <end position="183"/>
    </location>
</feature>
<keyword evidence="5" id="KW-0418">Kinase</keyword>
<dbReference type="InterPro" id="IPR050445">
    <property type="entry name" value="Bact_polysacc_biosynth/exp"/>
</dbReference>
<keyword evidence="3" id="KW-0808">Transferase</keyword>
<dbReference type="PANTHER" id="PTHR32309:SF13">
    <property type="entry name" value="FERRIC ENTEROBACTIN TRANSPORT PROTEIN FEPE"/>
    <property type="match status" value="1"/>
</dbReference>
<accession>A0A1M6GUA6</accession>
<dbReference type="OrthoDB" id="9794577at2"/>
<evidence type="ECO:0000256" key="1">
    <source>
        <dbReference type="ARBA" id="ARBA00007316"/>
    </source>
</evidence>
<dbReference type="GO" id="GO:0005524">
    <property type="term" value="F:ATP binding"/>
    <property type="evidence" value="ECO:0007669"/>
    <property type="project" value="UniProtKB-KW"/>
</dbReference>
<dbReference type="EC" id="2.7.10.2" evidence="2"/>
<reference evidence="10 11" key="1">
    <citation type="submission" date="2016-11" db="EMBL/GenBank/DDBJ databases">
        <authorList>
            <person name="Jaros S."/>
            <person name="Januszkiewicz K."/>
            <person name="Wedrychowicz H."/>
        </authorList>
    </citation>
    <scope>NUCLEOTIDE SEQUENCE [LARGE SCALE GENOMIC DNA]</scope>
    <source>
        <strain evidence="10 11">DSM 15970</strain>
    </source>
</reference>
<evidence type="ECO:0000256" key="8">
    <source>
        <dbReference type="ARBA" id="ARBA00051245"/>
    </source>
</evidence>
<dbReference type="Pfam" id="PF13614">
    <property type="entry name" value="AAA_31"/>
    <property type="match status" value="1"/>
</dbReference>
<dbReference type="NCBIfam" id="TIGR01007">
    <property type="entry name" value="eps_fam"/>
    <property type="match status" value="1"/>
</dbReference>
<dbReference type="EMBL" id="FQYT01000013">
    <property type="protein sequence ID" value="SHJ13430.1"/>
    <property type="molecule type" value="Genomic_DNA"/>
</dbReference>
<keyword evidence="11" id="KW-1185">Reference proteome</keyword>
<comment type="similarity">
    <text evidence="1">Belongs to the CpsD/CapB family.</text>
</comment>
<dbReference type="Gene3D" id="3.40.50.300">
    <property type="entry name" value="P-loop containing nucleotide triphosphate hydrolases"/>
    <property type="match status" value="1"/>
</dbReference>
<protein>
    <recommendedName>
        <fullName evidence="2">non-specific protein-tyrosine kinase</fullName>
        <ecNumber evidence="2">2.7.10.2</ecNumber>
    </recommendedName>
</protein>
<dbReference type="AlphaFoldDB" id="A0A1M6GUA6"/>
<name>A0A1M6GUA6_9FIRM</name>
<sequence>MKTVKINKLIKLDYYADEAYKKLRTNIQFSGHDIKTVGITSCLDDEGKSSIAFNLALSTASAGKRTVFVDADLRKSVTMGRYRIEENVEGLSHYLSGIDAEESVYPTSISNLYMLFSGPLPPNPSELLNGERFRNLVRRLRQEYDYVIIDTPPLGKVIDAAVVAGVCDGVILVISTNRVSYKFAQAVKEQLEKTGCRILGAVLNNVEISKSGLYGKYYGKYYGKHNEKYAGDESPGNGGS</sequence>
<keyword evidence="4" id="KW-0547">Nucleotide-binding</keyword>
<dbReference type="STRING" id="1122934.SAMN02745691_01390"/>
<dbReference type="InterPro" id="IPR025669">
    <property type="entry name" value="AAA_dom"/>
</dbReference>
<proteinExistence type="inferred from homology"/>
<evidence type="ECO:0000256" key="3">
    <source>
        <dbReference type="ARBA" id="ARBA00022679"/>
    </source>
</evidence>
<dbReference type="GO" id="GO:0004715">
    <property type="term" value="F:non-membrane spanning protein tyrosine kinase activity"/>
    <property type="evidence" value="ECO:0007669"/>
    <property type="project" value="UniProtKB-EC"/>
</dbReference>
<organism evidence="10 11">
    <name type="scientific">Parasporobacterium paucivorans DSM 15970</name>
    <dbReference type="NCBI Taxonomy" id="1122934"/>
    <lineage>
        <taxon>Bacteria</taxon>
        <taxon>Bacillati</taxon>
        <taxon>Bacillota</taxon>
        <taxon>Clostridia</taxon>
        <taxon>Lachnospirales</taxon>
        <taxon>Lachnospiraceae</taxon>
        <taxon>Parasporobacterium</taxon>
    </lineage>
</organism>
<dbReference type="SUPFAM" id="SSF52540">
    <property type="entry name" value="P-loop containing nucleoside triphosphate hydrolases"/>
    <property type="match status" value="1"/>
</dbReference>
<evidence type="ECO:0000256" key="6">
    <source>
        <dbReference type="ARBA" id="ARBA00022840"/>
    </source>
</evidence>
<evidence type="ECO:0000313" key="11">
    <source>
        <dbReference type="Proteomes" id="UP000184342"/>
    </source>
</evidence>
<dbReference type="InterPro" id="IPR027417">
    <property type="entry name" value="P-loop_NTPase"/>
</dbReference>
<comment type="catalytic activity">
    <reaction evidence="8">
        <text>L-tyrosyl-[protein] + ATP = O-phospho-L-tyrosyl-[protein] + ADP + H(+)</text>
        <dbReference type="Rhea" id="RHEA:10596"/>
        <dbReference type="Rhea" id="RHEA-COMP:10136"/>
        <dbReference type="Rhea" id="RHEA-COMP:20101"/>
        <dbReference type="ChEBI" id="CHEBI:15378"/>
        <dbReference type="ChEBI" id="CHEBI:30616"/>
        <dbReference type="ChEBI" id="CHEBI:46858"/>
        <dbReference type="ChEBI" id="CHEBI:61978"/>
        <dbReference type="ChEBI" id="CHEBI:456216"/>
        <dbReference type="EC" id="2.7.10.2"/>
    </reaction>
</comment>
<dbReference type="CDD" id="cd05387">
    <property type="entry name" value="BY-kinase"/>
    <property type="match status" value="1"/>
</dbReference>